<protein>
    <submittedName>
        <fullName evidence="1">Uncharacterized protein</fullName>
    </submittedName>
</protein>
<reference evidence="1" key="1">
    <citation type="journal article" date="2019" name="Philos. Trans. R. Soc. Lond., B, Biol. Sci.">
        <title>Targeted metagenomic recovery of four divergent viruses reveals shared and distinctive characteristics of giant viruses of marine eukaryotes.</title>
        <authorList>
            <person name="Needham D.M."/>
            <person name="Poirier C."/>
            <person name="Hehenberger E."/>
            <person name="Jimenez V."/>
            <person name="Swalwell J.E."/>
            <person name="Santoro A.E."/>
            <person name="Worden A.Z."/>
        </authorList>
    </citation>
    <scope>NUCLEOTIDE SEQUENCE</scope>
    <source>
        <strain evidence="1">MPacV-611</strain>
    </source>
</reference>
<accession>A0A5J6VJL5</accession>
<organism evidence="1">
    <name type="scientific">Megaviridae environmental sample</name>
    <dbReference type="NCBI Taxonomy" id="1737588"/>
    <lineage>
        <taxon>Viruses</taxon>
        <taxon>Varidnaviria</taxon>
        <taxon>Bamfordvirae</taxon>
        <taxon>Nucleocytoviricota</taxon>
        <taxon>Megaviricetes</taxon>
        <taxon>Imitervirales</taxon>
        <taxon>Mimiviridae</taxon>
        <taxon>environmental samples</taxon>
    </lineage>
</organism>
<name>A0A5J6VJL5_9VIRU</name>
<evidence type="ECO:0000313" key="1">
    <source>
        <dbReference type="EMBL" id="QFG74287.1"/>
    </source>
</evidence>
<sequence>MDTPNFLITNHITDNNLKDCQHLKDNLHNLGIIMKDYPEDNLILLYNKFNYNMKKKLELECRSIVLNRTTFEIVCYTCPTPIYNINAMNFLVKNSTENKDIYECYEGALLSIFYFNDKWFVSSRRCINKSNNLDDNKHFKMFNDVLLHDGYKSFENFTTFLNKNLSYYFTLIHHEDESIVNYNLTFGENYKKLCFVFARDRLTQKEYKSEEIDNNFISENIFLPTKLENEKEFDKHNMSENILEPPNTEGIVIKVNNLLLKLQTLNYQFHNSIGNNKNIYKGFLKLYQTNNLKSYLEKNDKFSRITNPINTSESFDTLGIIDSIFKVLTNELHELFSLIWNEDTMEHLNTNLYKILPSIYKTLLYQIKGIYYKNNNTINYRLIYNYLKKIDCNDLENLLKNRRLMLNWIIINNNSELEEFNKTLRKTKKILFKLTALYTNKLFPNITSKDIPTKE</sequence>
<dbReference type="EMBL" id="MN448285">
    <property type="protein sequence ID" value="QFG74287.1"/>
    <property type="molecule type" value="Genomic_DNA"/>
</dbReference>
<proteinExistence type="predicted"/>